<accession>A0ABP8K260</accession>
<dbReference type="Gene3D" id="3.40.50.300">
    <property type="entry name" value="P-loop containing nucleotide triphosphate hydrolases"/>
    <property type="match status" value="1"/>
</dbReference>
<keyword evidence="3" id="KW-0067">ATP-binding</keyword>
<dbReference type="InterPro" id="IPR003959">
    <property type="entry name" value="ATPase_AAA_core"/>
</dbReference>
<evidence type="ECO:0000313" key="5">
    <source>
        <dbReference type="EMBL" id="GAA4399111.1"/>
    </source>
</evidence>
<protein>
    <recommendedName>
        <fullName evidence="4">AAA+ ATPase domain-containing protein</fullName>
    </recommendedName>
</protein>
<evidence type="ECO:0000259" key="4">
    <source>
        <dbReference type="SMART" id="SM00382"/>
    </source>
</evidence>
<dbReference type="RefSeq" id="WP_344998558.1">
    <property type="nucleotide sequence ID" value="NZ_BAABFR010000067.1"/>
</dbReference>
<reference evidence="6" key="1">
    <citation type="journal article" date="2019" name="Int. J. Syst. Evol. Microbiol.">
        <title>The Global Catalogue of Microorganisms (GCM) 10K type strain sequencing project: providing services to taxonomists for standard genome sequencing and annotation.</title>
        <authorList>
            <consortium name="The Broad Institute Genomics Platform"/>
            <consortium name="The Broad Institute Genome Sequencing Center for Infectious Disease"/>
            <person name="Wu L."/>
            <person name="Ma J."/>
        </authorList>
    </citation>
    <scope>NUCLEOTIDE SEQUENCE [LARGE SCALE GENOMIC DNA]</scope>
    <source>
        <strain evidence="6">JCM 17688</strain>
    </source>
</reference>
<comment type="caution">
    <text evidence="5">The sequence shown here is derived from an EMBL/GenBank/DDBJ whole genome shotgun (WGS) entry which is preliminary data.</text>
</comment>
<evidence type="ECO:0000313" key="6">
    <source>
        <dbReference type="Proteomes" id="UP001500635"/>
    </source>
</evidence>
<dbReference type="SMART" id="SM00382">
    <property type="entry name" value="AAA"/>
    <property type="match status" value="1"/>
</dbReference>
<dbReference type="PANTHER" id="PTHR43392:SF2">
    <property type="entry name" value="AAA-TYPE ATPASE FAMILY PROTEIN _ ANKYRIN REPEAT FAMILY PROTEIN"/>
    <property type="match status" value="1"/>
</dbReference>
<keyword evidence="6" id="KW-1185">Reference proteome</keyword>
<dbReference type="PANTHER" id="PTHR43392">
    <property type="entry name" value="AAA-TYPE ATPASE FAMILY PROTEIN / ANKYRIN REPEAT FAMILY PROTEIN"/>
    <property type="match status" value="1"/>
</dbReference>
<dbReference type="InterPro" id="IPR050773">
    <property type="entry name" value="CbxX/CfxQ_RuBisCO_ESX"/>
</dbReference>
<dbReference type="SUPFAM" id="SSF52540">
    <property type="entry name" value="P-loop containing nucleoside triphosphate hydrolases"/>
    <property type="match status" value="1"/>
</dbReference>
<dbReference type="EMBL" id="BAABFR010000067">
    <property type="protein sequence ID" value="GAA4399111.1"/>
    <property type="molecule type" value="Genomic_DNA"/>
</dbReference>
<name>A0ABP8K260_9ACTN</name>
<evidence type="ECO:0000256" key="1">
    <source>
        <dbReference type="ARBA" id="ARBA00010378"/>
    </source>
</evidence>
<dbReference type="InterPro" id="IPR003593">
    <property type="entry name" value="AAA+_ATPase"/>
</dbReference>
<feature type="domain" description="AAA+ ATPase" evidence="4">
    <location>
        <begin position="86"/>
        <end position="228"/>
    </location>
</feature>
<dbReference type="CDD" id="cd00009">
    <property type="entry name" value="AAA"/>
    <property type="match status" value="1"/>
</dbReference>
<keyword evidence="2" id="KW-0547">Nucleotide-binding</keyword>
<sequence length="379" mass="41451">MGVAVVTVDAIAARTDYWDPATQPTNAQLTAVETEDARGIALAEADELLANLHGMDAVKEQIAELEDTLVVLKYRLDQGEELSDDDSLHLLLEGPAGVGKTEIARVLAKKLFGMGLVPADRFVETSRTDLEGRHLGDATVSTREVLQEATPGILFVDEFHDLHQRGYSGDEDPYGNAMISALLKYMEDHRDELIVIGAGYTGQVEDALRQNRGLRGRFALRIRFDSYPPDALVKIATVMAESNKKRDKLTEPALRILYEVCAAVYDFQYTETARDGTTATERGIDHLNNARFIRRVVTNAGKVRDREVAPLLRAGNAPSLNVVRQLHARHVLPGAVKAIEQIAQDDLGAAMLRAVAARFGLQEARELDAAAMAADDPTA</sequence>
<dbReference type="PRINTS" id="PR00819">
    <property type="entry name" value="CBXCFQXSUPER"/>
</dbReference>
<comment type="similarity">
    <text evidence="1">Belongs to the CbxX/CfxQ family.</text>
</comment>
<evidence type="ECO:0000256" key="3">
    <source>
        <dbReference type="ARBA" id="ARBA00022840"/>
    </source>
</evidence>
<dbReference type="InterPro" id="IPR027417">
    <property type="entry name" value="P-loop_NTPase"/>
</dbReference>
<organism evidence="5 6">
    <name type="scientific">Tsukamurella soli</name>
    <dbReference type="NCBI Taxonomy" id="644556"/>
    <lineage>
        <taxon>Bacteria</taxon>
        <taxon>Bacillati</taxon>
        <taxon>Actinomycetota</taxon>
        <taxon>Actinomycetes</taxon>
        <taxon>Mycobacteriales</taxon>
        <taxon>Tsukamurellaceae</taxon>
        <taxon>Tsukamurella</taxon>
    </lineage>
</organism>
<proteinExistence type="inferred from homology"/>
<dbReference type="Pfam" id="PF00004">
    <property type="entry name" value="AAA"/>
    <property type="match status" value="1"/>
</dbReference>
<evidence type="ECO:0000256" key="2">
    <source>
        <dbReference type="ARBA" id="ARBA00022741"/>
    </source>
</evidence>
<dbReference type="Proteomes" id="UP001500635">
    <property type="component" value="Unassembled WGS sequence"/>
</dbReference>
<dbReference type="InterPro" id="IPR000641">
    <property type="entry name" value="CbxX/CfxQ"/>
</dbReference>
<gene>
    <name evidence="5" type="ORF">GCM10023147_36050</name>
</gene>